<dbReference type="SMART" id="SM00248">
    <property type="entry name" value="ANK"/>
    <property type="match status" value="13"/>
</dbReference>
<feature type="repeat" description="ANK" evidence="3">
    <location>
        <begin position="1502"/>
        <end position="1531"/>
    </location>
</feature>
<feature type="region of interest" description="Disordered" evidence="4">
    <location>
        <begin position="61"/>
        <end position="82"/>
    </location>
</feature>
<feature type="repeat" description="ANK" evidence="3">
    <location>
        <begin position="106"/>
        <end position="138"/>
    </location>
</feature>
<dbReference type="Pfam" id="PF13606">
    <property type="entry name" value="Ank_3"/>
    <property type="match status" value="1"/>
</dbReference>
<feature type="region of interest" description="Disordered" evidence="4">
    <location>
        <begin position="1"/>
        <end position="40"/>
    </location>
</feature>
<dbReference type="PRINTS" id="PR01415">
    <property type="entry name" value="ANKYRIN"/>
</dbReference>
<evidence type="ECO:0000256" key="3">
    <source>
        <dbReference type="PROSITE-ProRule" id="PRU00023"/>
    </source>
</evidence>
<dbReference type="InterPro" id="IPR036770">
    <property type="entry name" value="Ankyrin_rpt-contain_sf"/>
</dbReference>
<evidence type="ECO:0000256" key="4">
    <source>
        <dbReference type="SAM" id="MobiDB-lite"/>
    </source>
</evidence>
<evidence type="ECO:0000256" key="2">
    <source>
        <dbReference type="ARBA" id="ARBA00023043"/>
    </source>
</evidence>
<gene>
    <name evidence="5" type="ORF">CEUR00632_LOCUS15659</name>
</gene>
<feature type="compositionally biased region" description="Polar residues" evidence="4">
    <location>
        <begin position="72"/>
        <end position="82"/>
    </location>
</feature>
<reference evidence="5" key="1">
    <citation type="submission" date="2021-01" db="EMBL/GenBank/DDBJ databases">
        <authorList>
            <person name="Corre E."/>
            <person name="Pelletier E."/>
            <person name="Niang G."/>
            <person name="Scheremetjew M."/>
            <person name="Finn R."/>
            <person name="Kale V."/>
            <person name="Holt S."/>
            <person name="Cochrane G."/>
            <person name="Meng A."/>
            <person name="Brown T."/>
            <person name="Cohen L."/>
        </authorList>
    </citation>
    <scope>NUCLEOTIDE SEQUENCE</scope>
    <source>
        <strain evidence="5">CCMP219</strain>
    </source>
</reference>
<evidence type="ECO:0000256" key="1">
    <source>
        <dbReference type="ARBA" id="ARBA00022737"/>
    </source>
</evidence>
<feature type="compositionally biased region" description="Acidic residues" evidence="4">
    <location>
        <begin position="727"/>
        <end position="737"/>
    </location>
</feature>
<dbReference type="EMBL" id="HBEC01033697">
    <property type="protein sequence ID" value="CAD8300625.1"/>
    <property type="molecule type" value="Transcribed_RNA"/>
</dbReference>
<feature type="repeat" description="ANK" evidence="3">
    <location>
        <begin position="294"/>
        <end position="326"/>
    </location>
</feature>
<feature type="compositionally biased region" description="Acidic residues" evidence="4">
    <location>
        <begin position="2128"/>
        <end position="2139"/>
    </location>
</feature>
<accession>A0A7R9Z213</accession>
<dbReference type="PANTHER" id="PTHR24198:SF165">
    <property type="entry name" value="ANKYRIN REPEAT-CONTAINING PROTEIN-RELATED"/>
    <property type="match status" value="1"/>
</dbReference>
<name>A0A7R9Z213_9CHLO</name>
<dbReference type="Pfam" id="PF12796">
    <property type="entry name" value="Ank_2"/>
    <property type="match status" value="3"/>
</dbReference>
<protein>
    <recommendedName>
        <fullName evidence="6">PARP</fullName>
    </recommendedName>
</protein>
<feature type="repeat" description="ANK" evidence="3">
    <location>
        <begin position="582"/>
        <end position="614"/>
    </location>
</feature>
<evidence type="ECO:0000313" key="5">
    <source>
        <dbReference type="EMBL" id="CAD8300625.1"/>
    </source>
</evidence>
<dbReference type="PANTHER" id="PTHR24198">
    <property type="entry name" value="ANKYRIN REPEAT AND PROTEIN KINASE DOMAIN-CONTAINING PROTEIN"/>
    <property type="match status" value="1"/>
</dbReference>
<keyword evidence="2 3" id="KW-0040">ANK repeat</keyword>
<dbReference type="SUPFAM" id="SSF48403">
    <property type="entry name" value="Ankyrin repeat"/>
    <property type="match status" value="3"/>
</dbReference>
<dbReference type="InterPro" id="IPR002110">
    <property type="entry name" value="Ankyrin_rpt"/>
</dbReference>
<feature type="compositionally biased region" description="Acidic residues" evidence="4">
    <location>
        <begin position="743"/>
        <end position="762"/>
    </location>
</feature>
<organism evidence="5">
    <name type="scientific">Chlamydomonas euryale</name>
    <dbReference type="NCBI Taxonomy" id="1486919"/>
    <lineage>
        <taxon>Eukaryota</taxon>
        <taxon>Viridiplantae</taxon>
        <taxon>Chlorophyta</taxon>
        <taxon>core chlorophytes</taxon>
        <taxon>Chlorophyceae</taxon>
        <taxon>CS clade</taxon>
        <taxon>Chlamydomonadales</taxon>
        <taxon>Chlamydomonadaceae</taxon>
        <taxon>Chlamydomonas</taxon>
    </lineage>
</organism>
<keyword evidence="1" id="KW-0677">Repeat</keyword>
<dbReference type="PROSITE" id="PS50088">
    <property type="entry name" value="ANK_REPEAT"/>
    <property type="match status" value="5"/>
</dbReference>
<dbReference type="Gene3D" id="1.25.40.20">
    <property type="entry name" value="Ankyrin repeat-containing domain"/>
    <property type="match status" value="6"/>
</dbReference>
<feature type="compositionally biased region" description="Basic and acidic residues" evidence="4">
    <location>
        <begin position="18"/>
        <end position="40"/>
    </location>
</feature>
<proteinExistence type="predicted"/>
<evidence type="ECO:0008006" key="6">
    <source>
        <dbReference type="Google" id="ProtNLM"/>
    </source>
</evidence>
<sequence>MGGACCKNEVVELNPDGTPKDPQTKQQLQDDGRDLRSATKAGDWEQMRLLLRRMPAAQINAGATKDEGDPSETGNTPLHFSASINHPKGVRKLVRYAHALSPRNAAGRTPLHIALEGGKLKVATFLLEKGACINATDASGASPFLDVLASGRRQLASWVVTECDRLRVTLDYDKCDSRGNSALLYAARYGWHDLLNEWLPKLSCPAKTLNTANVDGETVLGCVLRFAASRLVKEEDVTSLVPKLLAAGAIATLPAFKERVPPLHLAAASDMPALFDAVRHAAEAVPVASQVDSLSRSALHYAASRGALSSVASLLSLGLSAATPDKQRNTPLHLASMNGHDTVMKALLEGSADKVAALTQPNQAGLSVYHLSLQAGSSESAQRASLAMIDALGNGPATETVWVKKDVVVKHTPLLLAIAGHQHHVVRRLLEIKPEDVKVAGVQGPPLVRNLESVTPTTYDADADIFEALIAAGADPSQGAGDNHVLLAISKNPVSKFAEKAVPVLAAACGSLDWDRRDTRGYTPLMLAAYHNNVWLVRHLIDKAGISPNDPGQRTREVAPVVVGSSGILCCAQKVYSSGTPGGVTPLMCAAKGASVGALKMLLSRGAAVNAADSRGQTALAYALTLDKRVTLECARVLLAAGARTAMAASGSGKADKQMLDLTGESWVHRAVRYGAAEFIDLWAKHGGALDLLATTPETAGDMPGAELKVEEKKDFLSTAPVILEAVSDDPPDEVQDDGNGQDSEDEDNVDAGDGNGEDEDADRITADGVAGPVGEGLLEDLGLSMHVAALIESGRVTSHFAGPSARQVSRWRRLGGAWWPHFWVAAGADLPPAELEEELGWADKYAYCDAGEAEIDDEEMMEAMMELEVKYGSVCTPNAGSTAVAVAEATAQDMAANSPRKGLLAHFSSSILEASKPQPPHMLRRGAAGPIAEGIQRISTTMEGVCVPTLPARHGLLSEDPANAAAAAAAIQSEVNRVAWNCALEMGLTPEVMRQYGLDVPDDLAACLKKHAQPVAESTGGGGSADGVPAVKSLKSLGFDSGEEGARMYANEPFFQPDTRYQGVPKYMSEIEWPWWPKVDCSDQMSDNASSADPYPEWVRAKMSDDKGVRMSRDLVDGPNGEWNARARLQSFSAAAKPAKHLEGPALRMRNLKWYLKSMSPDEFPLKPGQWKAVLKKTAVAVEAAKARRPLRAGEVAKPRKKTAWFGIPDLPSRPELFLTSPMVLAVRLGRAECAAALAKWSDSVNVPDGFGITPIQYALLLLVKDRHSTEVKRLVDTLLVQQPFVNSRLVVQKYLYPRAKQEHADAAASGAKSKVLQALALKRDMYHKDVYQPSDHPSVMDPLVLAALLNDMPRIAWMVFKCGGNLNDAFVAMADIPVYFQGLFEKLAGRTRTKLYPLHVGLMHKKFDSVRQMLDMGADPNCYGKEYTGNFRKDLAHKNKLLDSKLKLVAEFAADAAAANPMERTWREPSAGLTKMFTGLKRFIMSIEIPGATRPHPWVSPLHLAARFGQAPLAFLLIKRGAAPNGGGAAAFAPKSPLEEALAFARANAQVFNTGSERRNFVHVRQMAYIDESDPETVDAQSVKLSFYRNELQAKAQRISKNMPSDKREDPETLLKKAYDAAGFTASTLALFGAEDLRGMSIPAMNDQVKFDLAMKAMKMAGDLLSFNAVALAMKAAALAAKAIINIFLNMAKRPIAHWDPALYCAHVLLYHRCPYNPNEKQTAIVFRDVLDNGSYGWLNLDPRVIADDVWKKNAVNRILAVKANNDYGYKRIDTATKYKQYQKAKNKFLGAVENAMFNTGMSSLSTAYQLPNLVAALTGAGPGGAPAPLTGGLSHLKEKVQEMLSSSLMDELVLLQEKVLRHCEDCEKNPAKACPEYDESKFPAVPVAELARIKVWGNAQLAEVKRRVAADGTPRGKAKAAVVASWPKSLDGLDPTFQPAALRAAKAKVPKWWVDLVKPASVSAVIDTIADGFAGFDPTQQQVKDCDGMPQTNDKGVSMNPFELMLNANPNKLEFKQPEFPNGALAKHARVPGSLDIVDVVKAVQQCHVQKQASAMRAEQKQRSAAFTGILAAVGASRGAAIKAAATDKATAVKLQADKMANLELMDWDDETAMEECGEAVAQEEPCDEPEEDADGEAATTEEGGEDGDNAVLILDGTMDAVVKKVAGGVVAKANKSGIGSKVALLDKALSSNPLLADTYKQLKQDMKSACDGILEDVEDPEAMVEGVAEELEAMNDQVLDALENADFEVLEEAVLGLDLDLALDFEAIIEALCDARDALLNILEILDIDLD</sequence>
<feature type="repeat" description="ANK" evidence="3">
    <location>
        <begin position="327"/>
        <end position="353"/>
    </location>
</feature>
<feature type="region of interest" description="Disordered" evidence="4">
    <location>
        <begin position="2124"/>
        <end position="2151"/>
    </location>
</feature>
<dbReference type="PROSITE" id="PS50297">
    <property type="entry name" value="ANK_REP_REGION"/>
    <property type="match status" value="4"/>
</dbReference>
<feature type="region of interest" description="Disordered" evidence="4">
    <location>
        <begin position="725"/>
        <end position="770"/>
    </location>
</feature>